<evidence type="ECO:0000259" key="3">
    <source>
        <dbReference type="PROSITE" id="PS51782"/>
    </source>
</evidence>
<feature type="compositionally biased region" description="Pro residues" evidence="1">
    <location>
        <begin position="128"/>
        <end position="138"/>
    </location>
</feature>
<dbReference type="Gene3D" id="3.10.350.10">
    <property type="entry name" value="LysM domain"/>
    <property type="match status" value="1"/>
</dbReference>
<reference evidence="4 5" key="1">
    <citation type="submission" date="2019-07" db="EMBL/GenBank/DDBJ databases">
        <title>Rhodococcus cavernicolus sp. nov., isolated from a cave.</title>
        <authorList>
            <person name="Lee S.D."/>
        </authorList>
    </citation>
    <scope>NUCLEOTIDE SEQUENCE [LARGE SCALE GENOMIC DNA]</scope>
    <source>
        <strain evidence="4 5">C1-24</strain>
    </source>
</reference>
<dbReference type="SUPFAM" id="SSF51110">
    <property type="entry name" value="alpha-D-mannose-specific plant lectins"/>
    <property type="match status" value="1"/>
</dbReference>
<proteinExistence type="predicted"/>
<protein>
    <submittedName>
        <fullName evidence="4">LysM peptidoglycan-binding domain-containing protein</fullName>
    </submittedName>
</protein>
<evidence type="ECO:0000259" key="2">
    <source>
        <dbReference type="PROSITE" id="PS50927"/>
    </source>
</evidence>
<comment type="caution">
    <text evidence="4">The sequence shown here is derived from an EMBL/GenBank/DDBJ whole genome shotgun (WGS) entry which is preliminary data.</text>
</comment>
<dbReference type="PROSITE" id="PS50927">
    <property type="entry name" value="BULB_LECTIN"/>
    <property type="match status" value="1"/>
</dbReference>
<dbReference type="AlphaFoldDB" id="A0A5A7SC97"/>
<feature type="compositionally biased region" description="Low complexity" evidence="1">
    <location>
        <begin position="116"/>
        <end position="127"/>
    </location>
</feature>
<dbReference type="Pfam" id="PF01476">
    <property type="entry name" value="LysM"/>
    <property type="match status" value="1"/>
</dbReference>
<gene>
    <name evidence="4" type="ORF">FOY51_03960</name>
</gene>
<sequence length="191" mass="19430">MADTLRPGDSLSAGQSINSNNGSYALTLQEDGNLVLSENGNAVWANGTNGSGTVKATLQDDGNFVTYNGENQPTWASQTGGNTGAHLTLQDDRNVVLYGSGDNALWSSGTAVEAAAAPAEPAAAPADAPAPPPPPPAAPAGQSYTVESGDTLWAIAERFLGDGNRYQEIANANGIDNPDLINPGQVLNIPG</sequence>
<dbReference type="PROSITE" id="PS51782">
    <property type="entry name" value="LYSM"/>
    <property type="match status" value="1"/>
</dbReference>
<dbReference type="InterPro" id="IPR036426">
    <property type="entry name" value="Bulb-type_lectin_dom_sf"/>
</dbReference>
<dbReference type="SMART" id="SM00108">
    <property type="entry name" value="B_lectin"/>
    <property type="match status" value="1"/>
</dbReference>
<dbReference type="RefSeq" id="WP_149428929.1">
    <property type="nucleotide sequence ID" value="NZ_VLNY01000002.1"/>
</dbReference>
<dbReference type="PANTHER" id="PTHR34700:SF4">
    <property type="entry name" value="PHAGE-LIKE ELEMENT PBSX PROTEIN XKDP"/>
    <property type="match status" value="1"/>
</dbReference>
<dbReference type="CDD" id="cd00028">
    <property type="entry name" value="B_lectin"/>
    <property type="match status" value="1"/>
</dbReference>
<dbReference type="InterPro" id="IPR052196">
    <property type="entry name" value="Bact_Kbp"/>
</dbReference>
<dbReference type="SMART" id="SM00257">
    <property type="entry name" value="LysM"/>
    <property type="match status" value="1"/>
</dbReference>
<dbReference type="InterPro" id="IPR018392">
    <property type="entry name" value="LysM"/>
</dbReference>
<dbReference type="InterPro" id="IPR001480">
    <property type="entry name" value="Bulb-type_lectin_dom"/>
</dbReference>
<name>A0A5A7SC97_9NOCA</name>
<evidence type="ECO:0000313" key="4">
    <source>
        <dbReference type="EMBL" id="KAA0023770.1"/>
    </source>
</evidence>
<dbReference type="SUPFAM" id="SSF54106">
    <property type="entry name" value="LysM domain"/>
    <property type="match status" value="1"/>
</dbReference>
<dbReference type="CDD" id="cd00118">
    <property type="entry name" value="LysM"/>
    <property type="match status" value="1"/>
</dbReference>
<evidence type="ECO:0000313" key="5">
    <source>
        <dbReference type="Proteomes" id="UP000322244"/>
    </source>
</evidence>
<dbReference type="Proteomes" id="UP000322244">
    <property type="component" value="Unassembled WGS sequence"/>
</dbReference>
<dbReference type="PANTHER" id="PTHR34700">
    <property type="entry name" value="POTASSIUM BINDING PROTEIN KBP"/>
    <property type="match status" value="1"/>
</dbReference>
<feature type="domain" description="LysM" evidence="3">
    <location>
        <begin position="142"/>
        <end position="189"/>
    </location>
</feature>
<dbReference type="InterPro" id="IPR036779">
    <property type="entry name" value="LysM_dom_sf"/>
</dbReference>
<keyword evidence="5" id="KW-1185">Reference proteome</keyword>
<evidence type="ECO:0000256" key="1">
    <source>
        <dbReference type="SAM" id="MobiDB-lite"/>
    </source>
</evidence>
<dbReference type="EMBL" id="VLNY01000002">
    <property type="protein sequence ID" value="KAA0023770.1"/>
    <property type="molecule type" value="Genomic_DNA"/>
</dbReference>
<accession>A0A5A7SC97</accession>
<dbReference type="OrthoDB" id="516973at2"/>
<organism evidence="4 5">
    <name type="scientific">Antrihabitans cavernicola</name>
    <dbReference type="NCBI Taxonomy" id="2495913"/>
    <lineage>
        <taxon>Bacteria</taxon>
        <taxon>Bacillati</taxon>
        <taxon>Actinomycetota</taxon>
        <taxon>Actinomycetes</taxon>
        <taxon>Mycobacteriales</taxon>
        <taxon>Nocardiaceae</taxon>
        <taxon>Antrihabitans</taxon>
    </lineage>
</organism>
<feature type="region of interest" description="Disordered" evidence="1">
    <location>
        <begin position="116"/>
        <end position="144"/>
    </location>
</feature>
<feature type="domain" description="Bulb-type lectin" evidence="2">
    <location>
        <begin position="2"/>
        <end position="110"/>
    </location>
</feature>
<dbReference type="Gene3D" id="2.90.10.10">
    <property type="entry name" value="Bulb-type lectin domain"/>
    <property type="match status" value="2"/>
</dbReference>